<keyword evidence="1" id="KW-0472">Membrane</keyword>
<protein>
    <submittedName>
        <fullName evidence="2">DUF975 family protein</fullName>
    </submittedName>
</protein>
<dbReference type="EMBL" id="JAAAMU010000024">
    <property type="protein sequence ID" value="NBC72902.1"/>
    <property type="molecule type" value="Genomic_DNA"/>
</dbReference>
<sequence>MPTSAELRARARQSLQGQWGRSALIMLVLYLIGAALERATVIGPIVLHLCGGATAVGIYGFYLQVSRGRRPQIAVLLDGFHDFVRSLILYFLIMIFTLLWTLLFIVPGIIAALRYSQSYFILKDNPDLTALEALRRSKAMMQGNKWRLFVLFLTFIGWFLLSIVTLGIGMLWVYPYVTTTIAHFYDDLRHRGAEPSYASPPPHPGSF</sequence>
<dbReference type="OrthoDB" id="9784844at2"/>
<dbReference type="PANTHER" id="PTHR40076">
    <property type="entry name" value="MEMBRANE PROTEIN-RELATED"/>
    <property type="match status" value="1"/>
</dbReference>
<dbReference type="AlphaFoldDB" id="A0A7X5C1M3"/>
<comment type="caution">
    <text evidence="2">The sequence shown here is derived from an EMBL/GenBank/DDBJ whole genome shotgun (WGS) entry which is preliminary data.</text>
</comment>
<keyword evidence="1" id="KW-0812">Transmembrane</keyword>
<organism evidence="2 3">
    <name type="scientific">Paenibacillus sacheonensis</name>
    <dbReference type="NCBI Taxonomy" id="742054"/>
    <lineage>
        <taxon>Bacteria</taxon>
        <taxon>Bacillati</taxon>
        <taxon>Bacillota</taxon>
        <taxon>Bacilli</taxon>
        <taxon>Bacillales</taxon>
        <taxon>Paenibacillaceae</taxon>
        <taxon>Paenibacillus</taxon>
    </lineage>
</organism>
<dbReference type="InterPro" id="IPR010380">
    <property type="entry name" value="DUF975"/>
</dbReference>
<accession>A0A7X5C1M3</accession>
<proteinExistence type="predicted"/>
<name>A0A7X5C1M3_9BACL</name>
<reference evidence="2 3" key="1">
    <citation type="submission" date="2020-01" db="EMBL/GenBank/DDBJ databases">
        <title>Paenibacillus soybeanensis sp. nov. isolated from the nodules of soybean (Glycine max(L.) Merr).</title>
        <authorList>
            <person name="Wang H."/>
        </authorList>
    </citation>
    <scope>NUCLEOTIDE SEQUENCE [LARGE SCALE GENOMIC DNA]</scope>
    <source>
        <strain evidence="2 3">DSM 23054</strain>
    </source>
</reference>
<evidence type="ECO:0000256" key="1">
    <source>
        <dbReference type="SAM" id="Phobius"/>
    </source>
</evidence>
<keyword evidence="1" id="KW-1133">Transmembrane helix</keyword>
<dbReference type="Pfam" id="PF06161">
    <property type="entry name" value="DUF975"/>
    <property type="match status" value="1"/>
</dbReference>
<dbReference type="RefSeq" id="WP_161704341.1">
    <property type="nucleotide sequence ID" value="NZ_JAAAMU010000024.1"/>
</dbReference>
<gene>
    <name evidence="2" type="ORF">GT003_28305</name>
</gene>
<feature type="transmembrane region" description="Helical" evidence="1">
    <location>
        <begin position="148"/>
        <end position="174"/>
    </location>
</feature>
<dbReference type="Proteomes" id="UP000558113">
    <property type="component" value="Unassembled WGS sequence"/>
</dbReference>
<feature type="transmembrane region" description="Helical" evidence="1">
    <location>
        <begin position="41"/>
        <end position="62"/>
    </location>
</feature>
<evidence type="ECO:0000313" key="2">
    <source>
        <dbReference type="EMBL" id="NBC72902.1"/>
    </source>
</evidence>
<feature type="transmembrane region" description="Helical" evidence="1">
    <location>
        <begin position="19"/>
        <end position="36"/>
    </location>
</feature>
<feature type="transmembrane region" description="Helical" evidence="1">
    <location>
        <begin position="87"/>
        <end position="113"/>
    </location>
</feature>
<dbReference type="PANTHER" id="PTHR40076:SF1">
    <property type="entry name" value="MEMBRANE PROTEIN"/>
    <property type="match status" value="1"/>
</dbReference>
<keyword evidence="3" id="KW-1185">Reference proteome</keyword>
<evidence type="ECO:0000313" key="3">
    <source>
        <dbReference type="Proteomes" id="UP000558113"/>
    </source>
</evidence>